<dbReference type="RefSeq" id="XP_008718905.1">
    <property type="nucleotide sequence ID" value="XM_008720683.1"/>
</dbReference>
<feature type="region of interest" description="Disordered" evidence="1">
    <location>
        <begin position="275"/>
        <end position="504"/>
    </location>
</feature>
<dbReference type="EMBL" id="KB822722">
    <property type="protein sequence ID" value="ETN38316.1"/>
    <property type="molecule type" value="Genomic_DNA"/>
</dbReference>
<dbReference type="STRING" id="1220924.W2RP64"/>
<feature type="compositionally biased region" description="Low complexity" evidence="1">
    <location>
        <begin position="413"/>
        <end position="432"/>
    </location>
</feature>
<keyword evidence="2" id="KW-1133">Transmembrane helix</keyword>
<name>W2RP64_CYPE1</name>
<keyword evidence="2" id="KW-0472">Membrane</keyword>
<keyword evidence="2" id="KW-0812">Transmembrane</keyword>
<sequence length="504" mass="55231">MYIQLKEEAGRLVFKRSSSLEPRQSNGTDSDSGGGGSVNYVATIIVAVVVIFLLTLGTLFWTYLRRKRASGQVPKLLPGFMRKRWDAWKPRQKYASVGGGSRSSLNANTSYNGNETEERAATQAAAAGVDRHTSVRSVMTLPPYSQSAQDSEQVLGREGERAGMDTVVEFPETQDEEEARREEQMDSLYQIRLQRRREIAEREQRRTERREARERGDFARLEELRRESRARANNQSSSSLNGGLSVSAATMIAEHQSSSRERRVSSVAYADVGLARHDGTRIRANSTESERGGLLEHAAPMGDDNSSLHPSVSRPSHHRERSGSSALSISTNASDIEPTPPTTRAGSTTQPVQSDSTDSSSPTANRFTPDDSTEGEDIGESRIPQTASDPSSPQPPEYAPPEEWGEAPAYTERMASIRRAAAQRQDAAGVQRTGSQRAFDEMASLGRTPSGPPQVPQLQLPSISVEAATADNSPLSPREGDGQRRSASGSRSRRSRYDNEEFMS</sequence>
<feature type="transmembrane region" description="Helical" evidence="2">
    <location>
        <begin position="40"/>
        <end position="64"/>
    </location>
</feature>
<evidence type="ECO:0000313" key="4">
    <source>
        <dbReference type="Proteomes" id="UP000030752"/>
    </source>
</evidence>
<dbReference type="Proteomes" id="UP000030752">
    <property type="component" value="Unassembled WGS sequence"/>
</dbReference>
<dbReference type="VEuPathDB" id="FungiDB:HMPREF1541_06350"/>
<protein>
    <submittedName>
        <fullName evidence="3">Uncharacterized protein</fullName>
    </submittedName>
</protein>
<organism evidence="3 4">
    <name type="scientific">Cyphellophora europaea (strain CBS 101466)</name>
    <name type="common">Phialophora europaea</name>
    <dbReference type="NCBI Taxonomy" id="1220924"/>
    <lineage>
        <taxon>Eukaryota</taxon>
        <taxon>Fungi</taxon>
        <taxon>Dikarya</taxon>
        <taxon>Ascomycota</taxon>
        <taxon>Pezizomycotina</taxon>
        <taxon>Eurotiomycetes</taxon>
        <taxon>Chaetothyriomycetidae</taxon>
        <taxon>Chaetothyriales</taxon>
        <taxon>Cyphellophoraceae</taxon>
        <taxon>Cyphellophora</taxon>
    </lineage>
</organism>
<dbReference type="AlphaFoldDB" id="W2RP64"/>
<dbReference type="InParanoid" id="W2RP64"/>
<feature type="region of interest" description="Disordered" evidence="1">
    <location>
        <begin position="95"/>
        <end position="133"/>
    </location>
</feature>
<evidence type="ECO:0000256" key="2">
    <source>
        <dbReference type="SAM" id="Phobius"/>
    </source>
</evidence>
<dbReference type="eggNOG" id="ENOG502S1SC">
    <property type="taxonomic scope" value="Eukaryota"/>
</dbReference>
<feature type="compositionally biased region" description="Polar residues" evidence="1">
    <location>
        <begin position="342"/>
        <end position="366"/>
    </location>
</feature>
<keyword evidence="4" id="KW-1185">Reference proteome</keyword>
<proteinExistence type="predicted"/>
<evidence type="ECO:0000313" key="3">
    <source>
        <dbReference type="EMBL" id="ETN38316.1"/>
    </source>
</evidence>
<feature type="compositionally biased region" description="Polar residues" evidence="1">
    <location>
        <begin position="323"/>
        <end position="334"/>
    </location>
</feature>
<dbReference type="HOGENOM" id="CLU_027663_1_1_1"/>
<feature type="compositionally biased region" description="Polar residues" evidence="1">
    <location>
        <begin position="304"/>
        <end position="314"/>
    </location>
</feature>
<evidence type="ECO:0000256" key="1">
    <source>
        <dbReference type="SAM" id="MobiDB-lite"/>
    </source>
</evidence>
<feature type="compositionally biased region" description="Polar residues" evidence="1">
    <location>
        <begin position="102"/>
        <end position="114"/>
    </location>
</feature>
<dbReference type="GeneID" id="19973689"/>
<feature type="compositionally biased region" description="Basic and acidic residues" evidence="1">
    <location>
        <begin position="495"/>
        <end position="504"/>
    </location>
</feature>
<dbReference type="OrthoDB" id="5376312at2759"/>
<accession>W2RP64</accession>
<reference evidence="3 4" key="1">
    <citation type="submission" date="2013-03" db="EMBL/GenBank/DDBJ databases">
        <title>The Genome Sequence of Phialophora europaea CBS 101466.</title>
        <authorList>
            <consortium name="The Broad Institute Genomics Platform"/>
            <person name="Cuomo C."/>
            <person name="de Hoog S."/>
            <person name="Gorbushina A."/>
            <person name="Walker B."/>
            <person name="Young S.K."/>
            <person name="Zeng Q."/>
            <person name="Gargeya S."/>
            <person name="Fitzgerald M."/>
            <person name="Haas B."/>
            <person name="Abouelleil A."/>
            <person name="Allen A.W."/>
            <person name="Alvarado L."/>
            <person name="Arachchi H.M."/>
            <person name="Berlin A.M."/>
            <person name="Chapman S.B."/>
            <person name="Gainer-Dewar J."/>
            <person name="Goldberg J."/>
            <person name="Griggs A."/>
            <person name="Gujja S."/>
            <person name="Hansen M."/>
            <person name="Howarth C."/>
            <person name="Imamovic A."/>
            <person name="Ireland A."/>
            <person name="Larimer J."/>
            <person name="McCowan C."/>
            <person name="Murphy C."/>
            <person name="Pearson M."/>
            <person name="Poon T.W."/>
            <person name="Priest M."/>
            <person name="Roberts A."/>
            <person name="Saif S."/>
            <person name="Shea T."/>
            <person name="Sisk P."/>
            <person name="Sykes S."/>
            <person name="Wortman J."/>
            <person name="Nusbaum C."/>
            <person name="Birren B."/>
        </authorList>
    </citation>
    <scope>NUCLEOTIDE SEQUENCE [LARGE SCALE GENOMIC DNA]</scope>
    <source>
        <strain evidence="3 4">CBS 101466</strain>
    </source>
</reference>
<gene>
    <name evidence="3" type="ORF">HMPREF1541_06350</name>
</gene>